<dbReference type="PANTHER" id="PTHR42928:SF3">
    <property type="entry name" value="UPF0065 PROTEIN YFLP"/>
    <property type="match status" value="1"/>
</dbReference>
<feature type="compositionally biased region" description="Pro residues" evidence="2">
    <location>
        <begin position="9"/>
        <end position="27"/>
    </location>
</feature>
<organism evidence="3 4">
    <name type="scientific">Brevibacterium ammoniilyticum</name>
    <dbReference type="NCBI Taxonomy" id="1046555"/>
    <lineage>
        <taxon>Bacteria</taxon>
        <taxon>Bacillati</taxon>
        <taxon>Actinomycetota</taxon>
        <taxon>Actinomycetes</taxon>
        <taxon>Micrococcales</taxon>
        <taxon>Brevibacteriaceae</taxon>
        <taxon>Brevibacterium</taxon>
    </lineage>
</organism>
<comment type="similarity">
    <text evidence="1">Belongs to the UPF0065 (bug) family.</text>
</comment>
<protein>
    <submittedName>
        <fullName evidence="3">Tripartite tricarboxylate transporter substrate binding protein TctC</fullName>
    </submittedName>
</protein>
<evidence type="ECO:0000256" key="1">
    <source>
        <dbReference type="ARBA" id="ARBA00006987"/>
    </source>
</evidence>
<dbReference type="PANTHER" id="PTHR42928">
    <property type="entry name" value="TRICARBOXYLATE-BINDING PROTEIN"/>
    <property type="match status" value="1"/>
</dbReference>
<evidence type="ECO:0000313" key="3">
    <source>
        <dbReference type="EMBL" id="GAA5342322.1"/>
    </source>
</evidence>
<dbReference type="InterPro" id="IPR005064">
    <property type="entry name" value="BUG"/>
</dbReference>
<proteinExistence type="inferred from homology"/>
<feature type="compositionally biased region" description="Polar residues" evidence="2">
    <location>
        <begin position="47"/>
        <end position="58"/>
    </location>
</feature>
<evidence type="ECO:0000313" key="4">
    <source>
        <dbReference type="Proteomes" id="UP001498935"/>
    </source>
</evidence>
<comment type="caution">
    <text evidence="3">The sequence shown here is derived from an EMBL/GenBank/DDBJ whole genome shotgun (WGS) entry which is preliminary data.</text>
</comment>
<gene>
    <name evidence="3" type="primary">tctC</name>
    <name evidence="3" type="ORF">KACC15558_33630</name>
</gene>
<feature type="region of interest" description="Disordered" evidence="2">
    <location>
        <begin position="1"/>
        <end position="59"/>
    </location>
</feature>
<dbReference type="Gene3D" id="3.40.190.150">
    <property type="entry name" value="Bordetella uptake gene, domain 1"/>
    <property type="match status" value="1"/>
</dbReference>
<accession>A0ABP9U4Z3</accession>
<dbReference type="CDD" id="cd07012">
    <property type="entry name" value="PBP2_Bug_TTT"/>
    <property type="match status" value="1"/>
</dbReference>
<keyword evidence="4" id="KW-1185">Reference proteome</keyword>
<dbReference type="InterPro" id="IPR042100">
    <property type="entry name" value="Bug_dom1"/>
</dbReference>
<reference evidence="3 4" key="1">
    <citation type="submission" date="2024-02" db="EMBL/GenBank/DDBJ databases">
        <title>Characterization of antibiotic resistant novel bacterial strains and their environmental applications.</title>
        <authorList>
            <person name="Manzoor S."/>
            <person name="Abbas S."/>
            <person name="Arshad M."/>
            <person name="Li W.J."/>
            <person name="Ahmed I."/>
        </authorList>
    </citation>
    <scope>NUCLEOTIDE SEQUENCE [LARGE SCALE GENOMIC DNA]</scope>
    <source>
        <strain evidence="3 4">KACC 15558</strain>
    </source>
</reference>
<name>A0ABP9U4Z3_9MICO</name>
<dbReference type="Proteomes" id="UP001498935">
    <property type="component" value="Unassembled WGS sequence"/>
</dbReference>
<dbReference type="Gene3D" id="3.40.190.10">
    <property type="entry name" value="Periplasmic binding protein-like II"/>
    <property type="match status" value="1"/>
</dbReference>
<dbReference type="SUPFAM" id="SSF53850">
    <property type="entry name" value="Periplasmic binding protein-like II"/>
    <property type="match status" value="1"/>
</dbReference>
<sequence>MQSSGDSPPGSPDPGSPDPGSPDPGSPDPGGTGPGSTGSDDTDPSPNAANPGNRNSGVSRRMFGRIAYGVVAVAAIGTATGYSIRSASAKGDLSSNLTLIAPAGAGGGWDGFARETQQAMRATRTANNAQVVNIPGAGGTIGLGKFSTMHGRADTILATGTAMVGGIALNDSPVGFDDTTLLARVAEDYDVLIAAADSPYNTLEDVMTAWQKDPEGFVWTGGSAGSVDHLTIAQLAQLGGIPGSSITYIPKSGGGESIQTLLSGTTDFASTGFNEVSDQIEAGRVKAIGIAAPERLPGFEDIPTMSEQGFEVTLTNWRGWLGAPGITADETAELVGMLEATRNSAEWKDALTRNQWTDVWLTGQAFADFIVEDTKRIEALLEELGL</sequence>
<evidence type="ECO:0000256" key="2">
    <source>
        <dbReference type="SAM" id="MobiDB-lite"/>
    </source>
</evidence>
<dbReference type="EMBL" id="BAABNP010000022">
    <property type="protein sequence ID" value="GAA5342322.1"/>
    <property type="molecule type" value="Genomic_DNA"/>
</dbReference>
<dbReference type="Pfam" id="PF03401">
    <property type="entry name" value="TctC"/>
    <property type="match status" value="1"/>
</dbReference>